<feature type="domain" description="HTH LytTR-type" evidence="6">
    <location>
        <begin position="48"/>
        <end position="147"/>
    </location>
</feature>
<dbReference type="RefSeq" id="WP_002509640.1">
    <property type="nucleotide sequence ID" value="NZ_AP019698.1"/>
</dbReference>
<dbReference type="SMART" id="SM00850">
    <property type="entry name" value="LytTR"/>
    <property type="match status" value="1"/>
</dbReference>
<gene>
    <name evidence="9" type="ORF">NCTC12413_02603</name>
    <name evidence="8" type="ORF">SAR03_03500</name>
</gene>
<evidence type="ECO:0000256" key="5">
    <source>
        <dbReference type="ARBA" id="ARBA00023163"/>
    </source>
</evidence>
<keyword evidence="3" id="KW-0805">Transcription regulation</keyword>
<evidence type="ECO:0000256" key="3">
    <source>
        <dbReference type="ARBA" id="ARBA00023015"/>
    </source>
</evidence>
<dbReference type="EMBL" id="KY363215">
    <property type="protein sequence ID" value="APY23782.1"/>
    <property type="molecule type" value="Genomic_DNA"/>
</dbReference>
<evidence type="ECO:0000313" key="10">
    <source>
        <dbReference type="Proteomes" id="UP000254956"/>
    </source>
</evidence>
<dbReference type="InterPro" id="IPR007492">
    <property type="entry name" value="LytTR_DNA-bd_dom"/>
</dbReference>
<dbReference type="Gene3D" id="2.40.50.1020">
    <property type="entry name" value="LytTr DNA-binding domain"/>
    <property type="match status" value="1"/>
</dbReference>
<reference evidence="8 11" key="3">
    <citation type="submission" date="2019-07" db="EMBL/GenBank/DDBJ databases">
        <title>Whole genome shotgun sequence of Staphylococcus arlettae NBRC 109765.</title>
        <authorList>
            <person name="Hosoyama A."/>
            <person name="Uohara A."/>
            <person name="Ohji S."/>
            <person name="Ichikawa N."/>
        </authorList>
    </citation>
    <scope>NUCLEOTIDE SEQUENCE [LARGE SCALE GENOMIC DNA]</scope>
    <source>
        <strain evidence="8 11">NBRC 109765</strain>
    </source>
</reference>
<evidence type="ECO:0000256" key="2">
    <source>
        <dbReference type="ARBA" id="ARBA00022490"/>
    </source>
</evidence>
<dbReference type="GeneID" id="97288896"/>
<evidence type="ECO:0000256" key="4">
    <source>
        <dbReference type="ARBA" id="ARBA00023125"/>
    </source>
</evidence>
<sequence length="147" mass="17606">MKIQVDYSEQMTHDELLITCNKHNHDIDKLLTLINDFYNQPSYQVRDLNNDIYFIAQHDIYSFRFENRLLKIYTLKGTFILNERLYKVKEHLASHFLQISKSEIINTMFIDHLVLNKNGIIEIIFTNNDSTYSSRRYLKSIKEALKL</sequence>
<accession>A0A1W5QC83</accession>
<evidence type="ECO:0000313" key="11">
    <source>
        <dbReference type="Proteomes" id="UP000321598"/>
    </source>
</evidence>
<dbReference type="PANTHER" id="PTHR37299:SF2">
    <property type="entry name" value="HTH LYTTR-TYPE DOMAIN-CONTAINING PROTEIN"/>
    <property type="match status" value="1"/>
</dbReference>
<dbReference type="AlphaFoldDB" id="A0A1W5QC83"/>
<keyword evidence="5" id="KW-0804">Transcription</keyword>
<dbReference type="PROSITE" id="PS50930">
    <property type="entry name" value="HTH_LYTTR"/>
    <property type="match status" value="1"/>
</dbReference>
<dbReference type="Proteomes" id="UP000321598">
    <property type="component" value="Unassembled WGS sequence"/>
</dbReference>
<protein>
    <submittedName>
        <fullName evidence="9">LytTr DNA-binding domain protein</fullName>
    </submittedName>
    <submittedName>
        <fullName evidence="7">Response regulator</fullName>
    </submittedName>
    <submittedName>
        <fullName evidence="8">Transcriptional regulator</fullName>
    </submittedName>
</protein>
<reference evidence="9 10" key="2">
    <citation type="submission" date="2018-06" db="EMBL/GenBank/DDBJ databases">
        <authorList>
            <consortium name="Pathogen Informatics"/>
            <person name="Doyle S."/>
        </authorList>
    </citation>
    <scope>NUCLEOTIDE SEQUENCE [LARGE SCALE GENOMIC DNA]</scope>
    <source>
        <strain evidence="9 10">NCTC12413</strain>
    </source>
</reference>
<dbReference type="GO" id="GO:0003677">
    <property type="term" value="F:DNA binding"/>
    <property type="evidence" value="ECO:0007669"/>
    <property type="project" value="UniProtKB-KW"/>
</dbReference>
<keyword evidence="4 9" id="KW-0238">DNA-binding</keyword>
<dbReference type="EMBL" id="UGZE01000001">
    <property type="protein sequence ID" value="SUJ29786.1"/>
    <property type="molecule type" value="Genomic_DNA"/>
</dbReference>
<dbReference type="EMBL" id="BKAV01000002">
    <property type="protein sequence ID" value="GEP99312.1"/>
    <property type="molecule type" value="Genomic_DNA"/>
</dbReference>
<reference evidence="7" key="1">
    <citation type="journal article" date="2017" name="MSphere">
        <title>Novel beta-lactamase blaARL in Staphylococcus arlettae.</title>
        <authorList>
            <person name="Andreis S.N."/>
            <person name="Perreten V."/>
            <person name="Schwendener S."/>
        </authorList>
    </citation>
    <scope>NUCLEOTIDE SEQUENCE</scope>
    <source>
        <strain evidence="7">SAN1670</strain>
    </source>
</reference>
<keyword evidence="2" id="KW-0963">Cytoplasm</keyword>
<dbReference type="OrthoDB" id="9808614at2"/>
<evidence type="ECO:0000313" key="8">
    <source>
        <dbReference type="EMBL" id="GEP99312.1"/>
    </source>
</evidence>
<dbReference type="GO" id="GO:0000156">
    <property type="term" value="F:phosphorelay response regulator activity"/>
    <property type="evidence" value="ECO:0007669"/>
    <property type="project" value="InterPro"/>
</dbReference>
<evidence type="ECO:0000313" key="7">
    <source>
        <dbReference type="EMBL" id="APY23782.1"/>
    </source>
</evidence>
<evidence type="ECO:0000256" key="1">
    <source>
        <dbReference type="ARBA" id="ARBA00004496"/>
    </source>
</evidence>
<comment type="subcellular location">
    <subcellularLocation>
        <location evidence="1">Cytoplasm</location>
    </subcellularLocation>
</comment>
<dbReference type="STRING" id="1212545.SARL_04471"/>
<organism evidence="7">
    <name type="scientific">Staphylococcus arlettae</name>
    <dbReference type="NCBI Taxonomy" id="29378"/>
    <lineage>
        <taxon>Bacteria</taxon>
        <taxon>Bacillati</taxon>
        <taxon>Bacillota</taxon>
        <taxon>Bacilli</taxon>
        <taxon>Bacillales</taxon>
        <taxon>Staphylococcaceae</taxon>
        <taxon>Staphylococcus</taxon>
    </lineage>
</organism>
<dbReference type="GO" id="GO:0005737">
    <property type="term" value="C:cytoplasm"/>
    <property type="evidence" value="ECO:0007669"/>
    <property type="project" value="UniProtKB-SubCell"/>
</dbReference>
<dbReference type="Pfam" id="PF04397">
    <property type="entry name" value="LytTR"/>
    <property type="match status" value="1"/>
</dbReference>
<evidence type="ECO:0000313" key="9">
    <source>
        <dbReference type="EMBL" id="SUJ29786.1"/>
    </source>
</evidence>
<evidence type="ECO:0000259" key="6">
    <source>
        <dbReference type="PROSITE" id="PS50930"/>
    </source>
</evidence>
<name>A0A1W5QC83_9STAP</name>
<keyword evidence="11" id="KW-1185">Reference proteome</keyword>
<dbReference type="PANTHER" id="PTHR37299">
    <property type="entry name" value="TRANSCRIPTIONAL REGULATOR-RELATED"/>
    <property type="match status" value="1"/>
</dbReference>
<proteinExistence type="predicted"/>
<dbReference type="Proteomes" id="UP000254956">
    <property type="component" value="Unassembled WGS sequence"/>
</dbReference>
<dbReference type="InterPro" id="IPR046947">
    <property type="entry name" value="LytR-like"/>
</dbReference>